<reference evidence="3" key="1">
    <citation type="submission" date="2021-12" db="EMBL/GenBank/DDBJ databases">
        <title>Alicyclobacillaceae gen. nov., sp. nov., isolated from chalcocite enrichment system.</title>
        <authorList>
            <person name="Jiang Z."/>
        </authorList>
    </citation>
    <scope>NUCLEOTIDE SEQUENCE</scope>
    <source>
        <strain evidence="3">MYW30-H2</strain>
    </source>
</reference>
<protein>
    <submittedName>
        <fullName evidence="3">Uncharacterized protein</fullName>
    </submittedName>
</protein>
<feature type="chain" id="PRO_5046525244" evidence="2">
    <location>
        <begin position="29"/>
        <end position="67"/>
    </location>
</feature>
<dbReference type="EMBL" id="CP089291">
    <property type="protein sequence ID" value="UOF90903.1"/>
    <property type="molecule type" value="Genomic_DNA"/>
</dbReference>
<dbReference type="Proteomes" id="UP000830167">
    <property type="component" value="Chromosome"/>
</dbReference>
<keyword evidence="4" id="KW-1185">Reference proteome</keyword>
<feature type="signal peptide" evidence="2">
    <location>
        <begin position="1"/>
        <end position="28"/>
    </location>
</feature>
<proteinExistence type="predicted"/>
<evidence type="ECO:0000313" key="4">
    <source>
        <dbReference type="Proteomes" id="UP000830167"/>
    </source>
</evidence>
<evidence type="ECO:0000256" key="2">
    <source>
        <dbReference type="SAM" id="SignalP"/>
    </source>
</evidence>
<keyword evidence="1" id="KW-0812">Transmembrane</keyword>
<name>A0ABY4CNY4_9BACL</name>
<keyword evidence="1" id="KW-0472">Membrane</keyword>
<organism evidence="3 4">
    <name type="scientific">Fodinisporobacter ferrooxydans</name>
    <dbReference type="NCBI Taxonomy" id="2901836"/>
    <lineage>
        <taxon>Bacteria</taxon>
        <taxon>Bacillati</taxon>
        <taxon>Bacillota</taxon>
        <taxon>Bacilli</taxon>
        <taxon>Bacillales</taxon>
        <taxon>Alicyclobacillaceae</taxon>
        <taxon>Fodinisporobacter</taxon>
    </lineage>
</organism>
<keyword evidence="2" id="KW-0732">Signal</keyword>
<dbReference type="RefSeq" id="WP_347437598.1">
    <property type="nucleotide sequence ID" value="NZ_CP089291.1"/>
</dbReference>
<feature type="transmembrane region" description="Helical" evidence="1">
    <location>
        <begin position="38"/>
        <end position="61"/>
    </location>
</feature>
<accession>A0ABY4CNY4</accession>
<sequence>MKFTEWLIALSLIVIGLLCLTMSATATASQTAVQPFVSMLLQICLWASIPLVFATVAYIIIKMKNRK</sequence>
<gene>
    <name evidence="3" type="ORF">LSG31_01035</name>
</gene>
<keyword evidence="1" id="KW-1133">Transmembrane helix</keyword>
<evidence type="ECO:0000256" key="1">
    <source>
        <dbReference type="SAM" id="Phobius"/>
    </source>
</evidence>
<evidence type="ECO:0000313" key="3">
    <source>
        <dbReference type="EMBL" id="UOF90903.1"/>
    </source>
</evidence>